<dbReference type="InterPro" id="IPR059052">
    <property type="entry name" value="HH_YbhG-like"/>
</dbReference>
<feature type="signal peptide" evidence="3">
    <location>
        <begin position="1"/>
        <end position="27"/>
    </location>
</feature>
<feature type="coiled-coil region" evidence="2">
    <location>
        <begin position="168"/>
        <end position="228"/>
    </location>
</feature>
<dbReference type="GO" id="GO:0015562">
    <property type="term" value="F:efflux transmembrane transporter activity"/>
    <property type="evidence" value="ECO:0007669"/>
    <property type="project" value="TreeGrafter"/>
</dbReference>
<keyword evidence="3" id="KW-0732">Signal</keyword>
<name>D6SRZ1_9BACT</name>
<evidence type="ECO:0000313" key="6">
    <source>
        <dbReference type="EMBL" id="EFI33457.1"/>
    </source>
</evidence>
<evidence type="ECO:0000256" key="1">
    <source>
        <dbReference type="ARBA" id="ARBA00009477"/>
    </source>
</evidence>
<dbReference type="GO" id="GO:1990281">
    <property type="term" value="C:efflux pump complex"/>
    <property type="evidence" value="ECO:0007669"/>
    <property type="project" value="TreeGrafter"/>
</dbReference>
<dbReference type="PROSITE" id="PS51257">
    <property type="entry name" value="PROKAR_LIPOPROTEIN"/>
    <property type="match status" value="1"/>
</dbReference>
<evidence type="ECO:0000259" key="4">
    <source>
        <dbReference type="Pfam" id="PF25881"/>
    </source>
</evidence>
<evidence type="ECO:0000256" key="2">
    <source>
        <dbReference type="SAM" id="Coils"/>
    </source>
</evidence>
<feature type="domain" description="Multidrug resistance protein MdtA-like C-terminal permuted SH3" evidence="5">
    <location>
        <begin position="345"/>
        <end position="404"/>
    </location>
</feature>
<dbReference type="Pfam" id="PF25967">
    <property type="entry name" value="RND-MFP_C"/>
    <property type="match status" value="1"/>
</dbReference>
<reference evidence="6" key="1">
    <citation type="submission" date="2010-05" db="EMBL/GenBank/DDBJ databases">
        <title>The draft genome of Desulfonatronospira thiodismutans ASO3-1.</title>
        <authorList>
            <consortium name="US DOE Joint Genome Institute (JGI-PGF)"/>
            <person name="Lucas S."/>
            <person name="Copeland A."/>
            <person name="Lapidus A."/>
            <person name="Cheng J.-F."/>
            <person name="Bruce D."/>
            <person name="Goodwin L."/>
            <person name="Pitluck S."/>
            <person name="Chertkov O."/>
            <person name="Brettin T."/>
            <person name="Detter J.C."/>
            <person name="Han C."/>
            <person name="Land M.L."/>
            <person name="Hauser L."/>
            <person name="Kyrpides N."/>
            <person name="Mikhailova N."/>
            <person name="Muyzer G."/>
            <person name="Woyke T."/>
        </authorList>
    </citation>
    <scope>NUCLEOTIDE SEQUENCE [LARGE SCALE GENOMIC DNA]</scope>
    <source>
        <strain evidence="6">ASO3-1</strain>
    </source>
</reference>
<proteinExistence type="inferred from homology"/>
<dbReference type="Pfam" id="PF25881">
    <property type="entry name" value="HH_YBHG"/>
    <property type="match status" value="1"/>
</dbReference>
<keyword evidence="7" id="KW-1185">Reference proteome</keyword>
<feature type="domain" description="YbhG-like alpha-helical hairpin" evidence="4">
    <location>
        <begin position="95"/>
        <end position="224"/>
    </location>
</feature>
<comment type="similarity">
    <text evidence="1">Belongs to the membrane fusion protein (MFP) (TC 8.A.1) family.</text>
</comment>
<dbReference type="PANTHER" id="PTHR30469:SF20">
    <property type="entry name" value="EFFLUX RND TRANSPORTER PERIPLASMIC ADAPTOR SUBUNIT"/>
    <property type="match status" value="1"/>
</dbReference>
<keyword evidence="2" id="KW-0175">Coiled coil</keyword>
<dbReference type="Gene3D" id="2.40.50.100">
    <property type="match status" value="1"/>
</dbReference>
<dbReference type="AlphaFoldDB" id="D6SRZ1"/>
<dbReference type="OrthoDB" id="5508703at2"/>
<feature type="chain" id="PRO_5003088172" evidence="3">
    <location>
        <begin position="28"/>
        <end position="417"/>
    </location>
</feature>
<dbReference type="SUPFAM" id="SSF111369">
    <property type="entry name" value="HlyD-like secretion proteins"/>
    <property type="match status" value="2"/>
</dbReference>
<dbReference type="PANTHER" id="PTHR30469">
    <property type="entry name" value="MULTIDRUG RESISTANCE PROTEIN MDTA"/>
    <property type="match status" value="1"/>
</dbReference>
<dbReference type="InterPro" id="IPR006143">
    <property type="entry name" value="RND_pump_MFP"/>
</dbReference>
<dbReference type="Gene3D" id="1.10.287.470">
    <property type="entry name" value="Helix hairpin bin"/>
    <property type="match status" value="1"/>
</dbReference>
<accession>D6SRZ1</accession>
<organism evidence="6 7">
    <name type="scientific">Desulfonatronospira thiodismutans ASO3-1</name>
    <dbReference type="NCBI Taxonomy" id="555779"/>
    <lineage>
        <taxon>Bacteria</taxon>
        <taxon>Pseudomonadati</taxon>
        <taxon>Thermodesulfobacteriota</taxon>
        <taxon>Desulfovibrionia</taxon>
        <taxon>Desulfovibrionales</taxon>
        <taxon>Desulfonatronovibrionaceae</taxon>
        <taxon>Desulfonatronospira</taxon>
    </lineage>
</organism>
<dbReference type="Gene3D" id="2.40.30.170">
    <property type="match status" value="1"/>
</dbReference>
<dbReference type="InterPro" id="IPR058627">
    <property type="entry name" value="MdtA-like_C"/>
</dbReference>
<dbReference type="Proteomes" id="UP000005496">
    <property type="component" value="Unassembled WGS sequence"/>
</dbReference>
<dbReference type="EMBL" id="ACJN02000003">
    <property type="protein sequence ID" value="EFI33457.1"/>
    <property type="molecule type" value="Genomic_DNA"/>
</dbReference>
<evidence type="ECO:0000256" key="3">
    <source>
        <dbReference type="SAM" id="SignalP"/>
    </source>
</evidence>
<sequence length="417" mass="45989">MAKMIAPYLLTALTVLLMGGFSGCVPAGEDEPEDVVRPVKLMQIKKPSPEINRILPGKLRPQRETRMSFRVANELQSLEVDTGDYVHKGQVVARLDPRDFRLAVQNFEGSLGEARSNLKAMQEGARTEDVISLEAELRAAGSAVRESQLQYRRHKELYEQGAVARAELDRTETALEEARGRKRHLEMELQKALIGARDEDIQAMQSRIESLEAALEEAQSALQDSVLRAPFSGYIAEKHVENHENISAGQPVATLQDLTRLEVKFGLPEQLVVQKDDIKEVYCILDAYPGFPLPARLKEVSTDARELSYKATAILTMPENIRALPSMAAQVHISIAPDEDGDQLVTVPETALFTDSQGKDRVWVYDSGSSRVQSRQVRTGELTSAGVQVLSGLGAGDLVVTAGAHFIQEGQKVRPLE</sequence>
<evidence type="ECO:0000259" key="5">
    <source>
        <dbReference type="Pfam" id="PF25967"/>
    </source>
</evidence>
<protein>
    <submittedName>
        <fullName evidence="6">Efflux transporter, RND family, MFP subunit</fullName>
    </submittedName>
</protein>
<dbReference type="Gene3D" id="2.40.420.20">
    <property type="match status" value="1"/>
</dbReference>
<comment type="caution">
    <text evidence="6">The sequence shown here is derived from an EMBL/GenBank/DDBJ whole genome shotgun (WGS) entry which is preliminary data.</text>
</comment>
<evidence type="ECO:0000313" key="7">
    <source>
        <dbReference type="Proteomes" id="UP000005496"/>
    </source>
</evidence>
<dbReference type="eggNOG" id="COG0845">
    <property type="taxonomic scope" value="Bacteria"/>
</dbReference>
<dbReference type="RefSeq" id="WP_008870809.1">
    <property type="nucleotide sequence ID" value="NZ_ACJN02000003.1"/>
</dbReference>
<gene>
    <name evidence="6" type="ORF">Dthio_PD0791</name>
</gene>
<dbReference type="NCBIfam" id="TIGR01730">
    <property type="entry name" value="RND_mfp"/>
    <property type="match status" value="1"/>
</dbReference>